<evidence type="ECO:0000259" key="3">
    <source>
        <dbReference type="Pfam" id="PF02368"/>
    </source>
</evidence>
<protein>
    <recommendedName>
        <fullName evidence="3">BIG2 domain-containing protein</fullName>
    </recommendedName>
</protein>
<feature type="region of interest" description="Disordered" evidence="1">
    <location>
        <begin position="281"/>
        <end position="322"/>
    </location>
</feature>
<dbReference type="RefSeq" id="WP_056954068.1">
    <property type="nucleotide sequence ID" value="NZ_LNUA01000077.1"/>
</dbReference>
<sequence>MKFNKHINKSIKIFFIFIMSTFMISLAIITTEHLSQAEEETVISPKYTPTKDPTKFIGIWLTSGYSLQPKENYYTTVNNSVTIKTNTGRSVWTLLTGIFDSASYQWWESTDGKTWSKISKSNGGQRKNLVVTPKETGTTWYQLDTQYAFFGINKKHLYSKVGAIHALPEPVNATKVDVSVDDDYLYNTSDNLSNTTYAHATPTPANSTGTVDWSVDDESLATVDSEGLVTANNQDKTGTVHVIATMTNPNGTKIQGSTPVEIGGGLEDKTVKSGETATFTLKGNTGGDGDDEENNGSVTIDWYRYDPNTGQRTKVESNGGTSYTTPDTTYADNDAFYQAIITLKVNLITKTITTNKAKLTVIPSGDPDIEITNQLTNQTFTTEDNDDHNLYDVVNGDNVVYHDTLKNNSNDSFLKNGFYVIPMHTGTTINSVKVNNQELDDDKYSTIHNDGDDTDDLVIDLDTLNMQETATIDVDTTVKNAIQKESRSYIPYVYGTNNDDNVYRKDGAVETITYTTNSLNANIKNIDFGTIKAFSKGTLQHRPSAMNSPNNVIDISDQRRDKGGLKVFVSQMNEFTDDNSEVLPVSLRYYENGNYIEVLNNKVQISQSDVGQELSSIGWSKDDGLLLHVNDDHLKAGKYSTTLTWYFENSL</sequence>
<evidence type="ECO:0000313" key="5">
    <source>
        <dbReference type="Proteomes" id="UP000196232"/>
    </source>
</evidence>
<dbReference type="EMBL" id="MYFM01000002">
    <property type="protein sequence ID" value="OVE98476.1"/>
    <property type="molecule type" value="Genomic_DNA"/>
</dbReference>
<dbReference type="SUPFAM" id="SSF49373">
    <property type="entry name" value="Invasin/intimin cell-adhesion fragments"/>
    <property type="match status" value="1"/>
</dbReference>
<evidence type="ECO:0000256" key="1">
    <source>
        <dbReference type="SAM" id="MobiDB-lite"/>
    </source>
</evidence>
<dbReference type="AlphaFoldDB" id="A0A202FDC4"/>
<feature type="domain" description="BIG2" evidence="3">
    <location>
        <begin position="198"/>
        <end position="248"/>
    </location>
</feature>
<dbReference type="InterPro" id="IPR008964">
    <property type="entry name" value="Invasin/intimin_cell_adhesion"/>
</dbReference>
<feature type="transmembrane region" description="Helical" evidence="2">
    <location>
        <begin position="12"/>
        <end position="29"/>
    </location>
</feature>
<accession>A0A202FDC4</accession>
<feature type="compositionally biased region" description="Polar residues" evidence="1">
    <location>
        <begin position="308"/>
        <end position="322"/>
    </location>
</feature>
<reference evidence="4 5" key="1">
    <citation type="submission" date="2017-03" db="EMBL/GenBank/DDBJ databases">
        <title>Genome sequence of Lactobacillus bobalius KACC 16343.</title>
        <authorList>
            <person name="Chun J."/>
        </authorList>
    </citation>
    <scope>NUCLEOTIDE SEQUENCE [LARGE SCALE GENOMIC DNA]</scope>
    <source>
        <strain evidence="4 5">KACC 16343</strain>
    </source>
</reference>
<name>A0A202FDC4_9LACO</name>
<dbReference type="InterPro" id="IPR003343">
    <property type="entry name" value="Big_2"/>
</dbReference>
<dbReference type="Pfam" id="PF02368">
    <property type="entry name" value="Big_2"/>
    <property type="match status" value="1"/>
</dbReference>
<keyword evidence="2" id="KW-0812">Transmembrane</keyword>
<gene>
    <name evidence="4" type="ORF">LKACC16343_00632</name>
</gene>
<dbReference type="Proteomes" id="UP000196232">
    <property type="component" value="Unassembled WGS sequence"/>
</dbReference>
<evidence type="ECO:0000256" key="2">
    <source>
        <dbReference type="SAM" id="Phobius"/>
    </source>
</evidence>
<organism evidence="4 5">
    <name type="scientific">Companilactobacillus bobalius</name>
    <dbReference type="NCBI Taxonomy" id="2801451"/>
    <lineage>
        <taxon>Bacteria</taxon>
        <taxon>Bacillati</taxon>
        <taxon>Bacillota</taxon>
        <taxon>Bacilli</taxon>
        <taxon>Lactobacillales</taxon>
        <taxon>Lactobacillaceae</taxon>
        <taxon>Companilactobacillus</taxon>
    </lineage>
</organism>
<dbReference type="Gene3D" id="2.60.40.1080">
    <property type="match status" value="1"/>
</dbReference>
<comment type="caution">
    <text evidence="4">The sequence shown here is derived from an EMBL/GenBank/DDBJ whole genome shotgun (WGS) entry which is preliminary data.</text>
</comment>
<keyword evidence="2" id="KW-1133">Transmembrane helix</keyword>
<keyword evidence="2" id="KW-0472">Membrane</keyword>
<evidence type="ECO:0000313" key="4">
    <source>
        <dbReference type="EMBL" id="OVE98476.1"/>
    </source>
</evidence>
<proteinExistence type="predicted"/>